<dbReference type="Pfam" id="PF13577">
    <property type="entry name" value="SnoaL_4"/>
    <property type="match status" value="1"/>
</dbReference>
<dbReference type="OrthoDB" id="2674149at2"/>
<dbReference type="SUPFAM" id="SSF54427">
    <property type="entry name" value="NTF2-like"/>
    <property type="match status" value="1"/>
</dbReference>
<sequence>MKTNFAHAARRIDLARAIELRQHIEEFHADYCAALDANQIESWPDFFTEDGLYRVTARENADRGLLVGLVYAEGRGMMQDRAVAISRTQMFAPRYMRHLVTNTRVLEETPAGIEAQSSFLLMQTLVEGPTTLHLAGFYHDVFTHVDGVLKLKERQVIYDTEILANDLVYPV</sequence>
<proteinExistence type="predicted"/>
<organism evidence="2 3">
    <name type="scientific">Bordetella genomosp. 9</name>
    <dbReference type="NCBI Taxonomy" id="1416803"/>
    <lineage>
        <taxon>Bacteria</taxon>
        <taxon>Pseudomonadati</taxon>
        <taxon>Pseudomonadota</taxon>
        <taxon>Betaproteobacteria</taxon>
        <taxon>Burkholderiales</taxon>
        <taxon>Alcaligenaceae</taxon>
        <taxon>Bordetella</taxon>
    </lineage>
</organism>
<evidence type="ECO:0000259" key="1">
    <source>
        <dbReference type="Pfam" id="PF13577"/>
    </source>
</evidence>
<dbReference type="GO" id="GO:0051213">
    <property type="term" value="F:dioxygenase activity"/>
    <property type="evidence" value="ECO:0007669"/>
    <property type="project" value="UniProtKB-KW"/>
</dbReference>
<dbReference type="InterPro" id="IPR032710">
    <property type="entry name" value="NTF2-like_dom_sf"/>
</dbReference>
<gene>
    <name evidence="2" type="ORF">CAL26_12770</name>
</gene>
<evidence type="ECO:0000313" key="3">
    <source>
        <dbReference type="Proteomes" id="UP000216857"/>
    </source>
</evidence>
<name>A0A261R0M8_9BORD</name>
<keyword evidence="2" id="KW-0223">Dioxygenase</keyword>
<feature type="domain" description="SnoaL-like" evidence="1">
    <location>
        <begin position="17"/>
        <end position="154"/>
    </location>
</feature>
<comment type="caution">
    <text evidence="2">The sequence shown here is derived from an EMBL/GenBank/DDBJ whole genome shotgun (WGS) entry which is preliminary data.</text>
</comment>
<dbReference type="InterPro" id="IPR037401">
    <property type="entry name" value="SnoaL-like"/>
</dbReference>
<reference evidence="2" key="1">
    <citation type="submission" date="2017-05" db="EMBL/GenBank/DDBJ databases">
        <title>Complete and WGS of Bordetella genogroups.</title>
        <authorList>
            <person name="Spilker T."/>
            <person name="Lipuma J."/>
        </authorList>
    </citation>
    <scope>NUCLEOTIDE SEQUENCE</scope>
    <source>
        <strain evidence="2">AU21707</strain>
    </source>
</reference>
<dbReference type="EMBL" id="NEVJ01000003">
    <property type="protein sequence ID" value="OZI18584.1"/>
    <property type="molecule type" value="Genomic_DNA"/>
</dbReference>
<dbReference type="Gene3D" id="3.10.450.50">
    <property type="match status" value="1"/>
</dbReference>
<evidence type="ECO:0000313" key="2">
    <source>
        <dbReference type="EMBL" id="OZI18584.1"/>
    </source>
</evidence>
<keyword evidence="2" id="KW-0560">Oxidoreductase</keyword>
<protein>
    <submittedName>
        <fullName evidence="2">Ring-hydroxylating dioxygenase subunit beta</fullName>
    </submittedName>
</protein>
<dbReference type="Proteomes" id="UP000216857">
    <property type="component" value="Unassembled WGS sequence"/>
</dbReference>
<keyword evidence="3" id="KW-1185">Reference proteome</keyword>
<accession>A0A261R0M8</accession>
<dbReference type="AlphaFoldDB" id="A0A261R0M8"/>
<dbReference type="STRING" id="1416803.CAL13_11590"/>
<dbReference type="RefSeq" id="WP_094847269.1">
    <property type="nucleotide sequence ID" value="NZ_NEVJ01000003.1"/>
</dbReference>